<sequence>MLQKLTKGIMFLATMVAVPYTVALLSNILYGWPARKNKFKRALSPRKVLALNYTCLQLVYRNFKYAPLWLRWTKFYRSLDPKFVRKNLAYGSHEQTMDLYLPQGVDLSQPRPVVVFIYGGAWSNGNKKMYGLLCSEIANKLRSLVCCPNYSLYPQGYVDDMVQDVVDCVSWIHQNVADYGGDKSVDSVNGKDRGVLRDSRQLDSELMGVVKDDLTDQSVLKDQKEVDSIEESLIVVKAGEGDEVVDDTIEEINSDDSSVETVLPNDAEKSQSLAELGEKIKAVIGLAGVYDISDHFQHEMSRGIEDVSRMTRAMYGEDHFDRFSPSILCQNIVNGSCLPKFVLVHGTEDHVVPLTSTTKLAEVLTDKFADITVRILPGCDHYEVCLDLMEPNRKCYGSVMGIIMETATKALKKIIINI</sequence>
<dbReference type="PANTHER" id="PTHR48081">
    <property type="entry name" value="AB HYDROLASE SUPERFAMILY PROTEIN C4A8.06C"/>
    <property type="match status" value="1"/>
</dbReference>
<keyword evidence="2" id="KW-1133">Transmembrane helix</keyword>
<comment type="caution">
    <text evidence="5">The sequence shown here is derived from an EMBL/GenBank/DDBJ whole genome shotgun (WGS) entry which is preliminary data.</text>
</comment>
<dbReference type="GO" id="GO:0004061">
    <property type="term" value="F:arylformamidase activity"/>
    <property type="evidence" value="ECO:0007669"/>
    <property type="project" value="TreeGrafter"/>
</dbReference>
<dbReference type="InterPro" id="IPR050300">
    <property type="entry name" value="GDXG_lipolytic_enzyme"/>
</dbReference>
<dbReference type="PANTHER" id="PTHR48081:SF33">
    <property type="entry name" value="KYNURENINE FORMAMIDASE"/>
    <property type="match status" value="1"/>
</dbReference>
<dbReference type="Gene3D" id="3.40.50.1820">
    <property type="entry name" value="alpha/beta hydrolase"/>
    <property type="match status" value="2"/>
</dbReference>
<dbReference type="Proteomes" id="UP001186944">
    <property type="component" value="Unassembled WGS sequence"/>
</dbReference>
<evidence type="ECO:0000256" key="2">
    <source>
        <dbReference type="SAM" id="Phobius"/>
    </source>
</evidence>
<evidence type="ECO:0000313" key="5">
    <source>
        <dbReference type="EMBL" id="KAK3092129.1"/>
    </source>
</evidence>
<keyword evidence="2" id="KW-0812">Transmembrane</keyword>
<dbReference type="SUPFAM" id="SSF53474">
    <property type="entry name" value="alpha/beta-Hydrolases"/>
    <property type="match status" value="2"/>
</dbReference>
<keyword evidence="1" id="KW-0378">Hydrolase</keyword>
<keyword evidence="6" id="KW-1185">Reference proteome</keyword>
<dbReference type="Pfam" id="PF20434">
    <property type="entry name" value="BD-FAE"/>
    <property type="match status" value="1"/>
</dbReference>
<protein>
    <submittedName>
        <fullName evidence="5">Uncharacterized protein</fullName>
    </submittedName>
</protein>
<reference evidence="5" key="1">
    <citation type="submission" date="2019-08" db="EMBL/GenBank/DDBJ databases">
        <title>The improved chromosome-level genome for the pearl oyster Pinctada fucata martensii using PacBio sequencing and Hi-C.</title>
        <authorList>
            <person name="Zheng Z."/>
        </authorList>
    </citation>
    <scope>NUCLEOTIDE SEQUENCE</scope>
    <source>
        <strain evidence="5">ZZ-2019</strain>
        <tissue evidence="5">Adductor muscle</tissue>
    </source>
</reference>
<dbReference type="InterPro" id="IPR049492">
    <property type="entry name" value="BD-FAE-like_dom"/>
</dbReference>
<feature type="domain" description="Peptidase S9 prolyl oligopeptidase catalytic" evidence="3">
    <location>
        <begin position="278"/>
        <end position="381"/>
    </location>
</feature>
<keyword evidence="2" id="KW-0472">Membrane</keyword>
<dbReference type="AlphaFoldDB" id="A0AA88XUQ3"/>
<feature type="transmembrane region" description="Helical" evidence="2">
    <location>
        <begin position="9"/>
        <end position="32"/>
    </location>
</feature>
<proteinExistence type="predicted"/>
<dbReference type="InterPro" id="IPR029058">
    <property type="entry name" value="AB_hydrolase_fold"/>
</dbReference>
<dbReference type="EMBL" id="VSWD01000010">
    <property type="protein sequence ID" value="KAK3092129.1"/>
    <property type="molecule type" value="Genomic_DNA"/>
</dbReference>
<evidence type="ECO:0000259" key="3">
    <source>
        <dbReference type="Pfam" id="PF00326"/>
    </source>
</evidence>
<accession>A0AA88XUQ3</accession>
<evidence type="ECO:0000256" key="1">
    <source>
        <dbReference type="ARBA" id="ARBA00022801"/>
    </source>
</evidence>
<evidence type="ECO:0000259" key="4">
    <source>
        <dbReference type="Pfam" id="PF20434"/>
    </source>
</evidence>
<feature type="domain" description="BD-FAE-like" evidence="4">
    <location>
        <begin position="97"/>
        <end position="193"/>
    </location>
</feature>
<dbReference type="InterPro" id="IPR001375">
    <property type="entry name" value="Peptidase_S9_cat"/>
</dbReference>
<organism evidence="5 6">
    <name type="scientific">Pinctada imbricata</name>
    <name type="common">Atlantic pearl-oyster</name>
    <name type="synonym">Pinctada martensii</name>
    <dbReference type="NCBI Taxonomy" id="66713"/>
    <lineage>
        <taxon>Eukaryota</taxon>
        <taxon>Metazoa</taxon>
        <taxon>Spiralia</taxon>
        <taxon>Lophotrochozoa</taxon>
        <taxon>Mollusca</taxon>
        <taxon>Bivalvia</taxon>
        <taxon>Autobranchia</taxon>
        <taxon>Pteriomorphia</taxon>
        <taxon>Pterioida</taxon>
        <taxon>Pterioidea</taxon>
        <taxon>Pteriidae</taxon>
        <taxon>Pinctada</taxon>
    </lineage>
</organism>
<name>A0AA88XUQ3_PINIB</name>
<dbReference type="Pfam" id="PF00326">
    <property type="entry name" value="Peptidase_S9"/>
    <property type="match status" value="1"/>
</dbReference>
<gene>
    <name evidence="5" type="ORF">FSP39_025410</name>
</gene>
<evidence type="ECO:0000313" key="6">
    <source>
        <dbReference type="Proteomes" id="UP001186944"/>
    </source>
</evidence>